<dbReference type="Proteomes" id="UP000291020">
    <property type="component" value="Unassembled WGS sequence"/>
</dbReference>
<accession>A0A452IH31</accession>
<organism evidence="2 3">
    <name type="scientific">Gopherus agassizii</name>
    <name type="common">Agassiz's desert tortoise</name>
    <dbReference type="NCBI Taxonomy" id="38772"/>
    <lineage>
        <taxon>Eukaryota</taxon>
        <taxon>Metazoa</taxon>
        <taxon>Chordata</taxon>
        <taxon>Craniata</taxon>
        <taxon>Vertebrata</taxon>
        <taxon>Euteleostomi</taxon>
        <taxon>Archelosauria</taxon>
        <taxon>Testudinata</taxon>
        <taxon>Testudines</taxon>
        <taxon>Cryptodira</taxon>
        <taxon>Durocryptodira</taxon>
        <taxon>Testudinoidea</taxon>
        <taxon>Testudinidae</taxon>
        <taxon>Gopherus</taxon>
    </lineage>
</organism>
<reference evidence="2" key="2">
    <citation type="submission" date="2025-08" db="UniProtKB">
        <authorList>
            <consortium name="Ensembl"/>
        </authorList>
    </citation>
    <scope>IDENTIFICATION</scope>
</reference>
<dbReference type="PANTHER" id="PTHR22042">
    <property type="entry name" value="TANKYRASE 1 BINDING PROTEIN"/>
    <property type="match status" value="1"/>
</dbReference>
<name>A0A452IH31_9SAUR</name>
<evidence type="ECO:0000256" key="1">
    <source>
        <dbReference type="SAM" id="MobiDB-lite"/>
    </source>
</evidence>
<keyword evidence="3" id="KW-1185">Reference proteome</keyword>
<evidence type="ECO:0000313" key="2">
    <source>
        <dbReference type="Ensembl" id="ENSGAGP00000027253.1"/>
    </source>
</evidence>
<evidence type="ECO:0000313" key="3">
    <source>
        <dbReference type="Proteomes" id="UP000291020"/>
    </source>
</evidence>
<feature type="region of interest" description="Disordered" evidence="1">
    <location>
        <begin position="1"/>
        <end position="66"/>
    </location>
</feature>
<dbReference type="InterPro" id="IPR040006">
    <property type="entry name" value="TNKS1BP1-like"/>
</dbReference>
<dbReference type="GO" id="GO:0006302">
    <property type="term" value="P:double-strand break repair"/>
    <property type="evidence" value="ECO:0007669"/>
    <property type="project" value="TreeGrafter"/>
</dbReference>
<dbReference type="AlphaFoldDB" id="A0A452IH31"/>
<dbReference type="GO" id="GO:0005634">
    <property type="term" value="C:nucleus"/>
    <property type="evidence" value="ECO:0007669"/>
    <property type="project" value="TreeGrafter"/>
</dbReference>
<proteinExistence type="predicted"/>
<sequence>ARLGSLRRSGGSQQPRPNGLFLSPNPGDTRLKPPVGPKPRTLPKPAVPAKPCTPPPSPGSRPPRLEFPSAEKINLLAGPKPYGGSSTALKRLSFSLKSPPAETSTVKGAPPPAARALPFTTEERSLAPVTPPAGGPLGVLKGAALFKVKPVPVVAKPERFPGTTVEEILAKMEHPRKEGPGSPDLAWGWRSTFSPDSSSRFGLKSYGCSPQTECGGGVFPEAQQGALSPGECEEGEHHLLSPSLAVAAEGVNSLLGQRVGVLF</sequence>
<dbReference type="PANTHER" id="PTHR22042:SF2">
    <property type="entry name" value="182 KDA TANKYRASE-1-BINDING PROTEIN"/>
    <property type="match status" value="1"/>
</dbReference>
<dbReference type="Ensembl" id="ENSGAGT00000030958.1">
    <property type="protein sequence ID" value="ENSGAGP00000027253.1"/>
    <property type="gene ID" value="ENSGAGG00000019819.1"/>
</dbReference>
<dbReference type="GO" id="GO:0071479">
    <property type="term" value="P:cellular response to ionizing radiation"/>
    <property type="evidence" value="ECO:0007669"/>
    <property type="project" value="TreeGrafter"/>
</dbReference>
<feature type="compositionally biased region" description="Pro residues" evidence="1">
    <location>
        <begin position="34"/>
        <end position="61"/>
    </location>
</feature>
<reference evidence="2" key="3">
    <citation type="submission" date="2025-09" db="UniProtKB">
        <authorList>
            <consortium name="Ensembl"/>
        </authorList>
    </citation>
    <scope>IDENTIFICATION</scope>
</reference>
<reference evidence="3" key="1">
    <citation type="journal article" date="2017" name="PLoS ONE">
        <title>The Agassiz's desert tortoise genome provides a resource for the conservation of a threatened species.</title>
        <authorList>
            <person name="Tollis M."/>
            <person name="DeNardo D.F."/>
            <person name="Cornelius J.A."/>
            <person name="Dolby G.A."/>
            <person name="Edwards T."/>
            <person name="Henen B.T."/>
            <person name="Karl A.E."/>
            <person name="Murphy R.W."/>
            <person name="Kusumi K."/>
        </authorList>
    </citation>
    <scope>NUCLEOTIDE SEQUENCE [LARGE SCALE GENOMIC DNA]</scope>
</reference>
<dbReference type="GO" id="GO:0000792">
    <property type="term" value="C:heterochromatin"/>
    <property type="evidence" value="ECO:0007669"/>
    <property type="project" value="TreeGrafter"/>
</dbReference>
<protein>
    <submittedName>
        <fullName evidence="2">Uncharacterized protein</fullName>
    </submittedName>
</protein>